<gene>
    <name evidence="1" type="ORF">KFL_009240080</name>
</gene>
<evidence type="ECO:0008006" key="3">
    <source>
        <dbReference type="Google" id="ProtNLM"/>
    </source>
</evidence>
<accession>A0A1Y1ITW3</accession>
<evidence type="ECO:0000313" key="2">
    <source>
        <dbReference type="Proteomes" id="UP000054558"/>
    </source>
</evidence>
<dbReference type="Proteomes" id="UP000054558">
    <property type="component" value="Unassembled WGS sequence"/>
</dbReference>
<name>A0A1Y1ITW3_KLENI</name>
<sequence length="2192" mass="219169">MYASRGAAGKATFRELNVTTFRVNGLPLADVATSASATDLKYGLLDSNLVPDLAATKIVSGAFVVGSFATPIDAGSNSLTVGAIHSAAIDTGDHDIDAGGGTVSASSLVASGEVSASNLAARTGEFSSDLTVRGNLNVIGSLDYIDSTSLSIADKNVILAKTSDPTDALADGAGLFVCGSAFPDSNDAVSFTWNTGSNGDYWLTKGGALALRSSNGSNASISAGPTGALLLSTDDGVHPSSALKFGSSLLPDSSSVDVGSSNDRWGNFYGSNARLSGTIVSGSISIGSNSLSLTGPVASSSARASAMYSTTADTISMLVASNLTNGATLSAPLALGSNGLSTTGAISSSSNRAAAIYSATVDSGTLRANSNLTLGAGSTTSISADVLPGSNGTYDIGASSNAWKNLYASNATLSGSLSANGATLSAPLALGCNGISTTGTISSSSNRATALYSGTVDSGTLKANSTLTLAVGSTTSLSADVLPGSNGAYDIGSSSNAWKNLYASNATLSGSLSANGATLSAPLVLGSNGISTTGTISSSGNRAAALNISAGSGSISGGALSGTSATLSGSLSANGATLSAPVNMGANAVYTTGNLSSGSNRASTVYSANVDTGALAVNSNASIAGSVTCYSIDTQNSNISAGSGSISGGALSGTSASISGQLTCKVIDTQGCNISAGGINGGAFVGTSMSVGTGSVSGGSGSFSGDVTVSGKLQVGGAIDYVNTSELLVADKHVTLAATSNPTDATASGAGIYVQGSNYATSNAAISLTWNQGCNGNYWLPKGGNLALPGTAGSKMVTLSTTSNGALQLLSDDGISATSTALVGVSLIASGSNLDLGSTSNARNTLYASNIGTSAKRVVNAAIASGLDATKITTGTFGPSFDTISNGVKDLATFTSTTGSGQISFDVSVIISQANTAVTKRYVLTTGYNATSSSWQRCVPVSAHVFAGSTDNYELQMQSSISPTAIKFRLVHSVNTVASTPTININATYAQNDVPTFASLTGNAQYTDASWATYGFVSSAVLTQVGGQVGVGTLAPSAKFHVAGGSAQFDSNVTVTSALNTSNLTATGTVSLPASSVTNVNISGLDASKITTGTFGVGAFGGCNITTTGTLGAGASTLGTLVCGSIGTQGNSISAGTISCTGINPGTTASYDIGASGTAWRNAYLSGSVSAVGGLSTSNGLTVAGESIRSYTTSFDGTTSNACRDIAQYAGTVGSATFDVAVVQSANFQTNTTEYSFAAGYNITSGSWQRCMPRSAYNGNVDACELQIWSSNATTKFRLVHSVVNQAATPTVTIHAFYNQSDVPTITSLTANAQYTDANWATYAYASSTVLTQTGGKVGVGTVAPSAKFHVANGSAQFDSNVSIGGQISASAGQTHTLPGILVVNDQTDSGATRGVRWWDATNAEWATYMTTSATSKSTASGSTCQALDGRTSHHVRNRVGTGSGWGFIWENSSEQCLMSLTADTGNLFLKGTIGSSSVRVGTAYLNNANCATSSATGADALTLTNMSTNLNTTKFVGAKFQGTDGVGTLKDSAYIRSMPVDQNYVGADLAFSTRITDVLNERMRICGSGNVGIGTSAPSSRFHVSNGSAKFDSNVTVTSALSTSNFTATGTVSLPTSCVTNANISGLDASKITTGTFGVGDFGGCNISTTGTLGAGYSTLGSLSCGDLTLSGATLIDASLSAYNSGHDIGKAQDMTGMVSADLSDMTWNDIHITGNVNIYASDPGYFVSLDYLNNDTYGFGQWSGGTARAVISGSNANATFNISKPTGASTFNDMVTVTSSGNLGVGVSPSTGYKLDVAGRMHATGGAQFDSNVTVSGTLSATTYSGLQRKVWNAQTLGFANTTATVKYHKIATFGGTNAGNTAGSVYITGTMGGYINNQTTKVDIDIANRGGITVTGSAFGYPSTTSTITDLVLYWEGGSLSTSPWSLYIVSKGQYQLWDLSVSACQLGVTVYEPSTTYVTDPSNGGAYTMVCSSVISRLNQVTELSSGTAVTSYNNYSYTYGGASWSSAGSANSGTIQCGTLSSSGLNVTSSSTATISTMTSILAPSLATGNYMLNVFGTGQANNNCGFLAFNNVGGSNSSSNYAGFGTWGNLLGPGTFNACARGKFGVCTATPAATLDVSGTGKYSGALTCGSTITASSNLTTAGTFSIGSVAGTPTATGAPYMVSTAFDAVGTSHSIGLPPAARDAR</sequence>
<dbReference type="OMA" id="QVEGSQI"/>
<reference evidence="1 2" key="1">
    <citation type="journal article" date="2014" name="Nat. Commun.">
        <title>Klebsormidium flaccidum genome reveals primary factors for plant terrestrial adaptation.</title>
        <authorList>
            <person name="Hori K."/>
            <person name="Maruyama F."/>
            <person name="Fujisawa T."/>
            <person name="Togashi T."/>
            <person name="Yamamoto N."/>
            <person name="Seo M."/>
            <person name="Sato S."/>
            <person name="Yamada T."/>
            <person name="Mori H."/>
            <person name="Tajima N."/>
            <person name="Moriyama T."/>
            <person name="Ikeuchi M."/>
            <person name="Watanabe M."/>
            <person name="Wada H."/>
            <person name="Kobayashi K."/>
            <person name="Saito M."/>
            <person name="Masuda T."/>
            <person name="Sasaki-Sekimoto Y."/>
            <person name="Mashiguchi K."/>
            <person name="Awai K."/>
            <person name="Shimojima M."/>
            <person name="Masuda S."/>
            <person name="Iwai M."/>
            <person name="Nobusawa T."/>
            <person name="Narise T."/>
            <person name="Kondo S."/>
            <person name="Saito H."/>
            <person name="Sato R."/>
            <person name="Murakawa M."/>
            <person name="Ihara Y."/>
            <person name="Oshima-Yamada Y."/>
            <person name="Ohtaka K."/>
            <person name="Satoh M."/>
            <person name="Sonobe K."/>
            <person name="Ishii M."/>
            <person name="Ohtani R."/>
            <person name="Kanamori-Sato M."/>
            <person name="Honoki R."/>
            <person name="Miyazaki D."/>
            <person name="Mochizuki H."/>
            <person name="Umetsu J."/>
            <person name="Higashi K."/>
            <person name="Shibata D."/>
            <person name="Kamiya Y."/>
            <person name="Sato N."/>
            <person name="Nakamura Y."/>
            <person name="Tabata S."/>
            <person name="Ida S."/>
            <person name="Kurokawa K."/>
            <person name="Ohta H."/>
        </authorList>
    </citation>
    <scope>NUCLEOTIDE SEQUENCE [LARGE SCALE GENOMIC DNA]</scope>
    <source>
        <strain evidence="1 2">NIES-2285</strain>
    </source>
</reference>
<proteinExistence type="predicted"/>
<organism evidence="1 2">
    <name type="scientific">Klebsormidium nitens</name>
    <name type="common">Green alga</name>
    <name type="synonym">Ulothrix nitens</name>
    <dbReference type="NCBI Taxonomy" id="105231"/>
    <lineage>
        <taxon>Eukaryota</taxon>
        <taxon>Viridiplantae</taxon>
        <taxon>Streptophyta</taxon>
        <taxon>Klebsormidiophyceae</taxon>
        <taxon>Klebsormidiales</taxon>
        <taxon>Klebsormidiaceae</taxon>
        <taxon>Klebsormidium</taxon>
    </lineage>
</organism>
<evidence type="ECO:0000313" key="1">
    <source>
        <dbReference type="EMBL" id="GAQ92117.1"/>
    </source>
</evidence>
<protein>
    <recommendedName>
        <fullName evidence="3">Peptidase S74 domain-containing protein</fullName>
    </recommendedName>
</protein>
<dbReference type="EMBL" id="DF237873">
    <property type="protein sequence ID" value="GAQ92117.1"/>
    <property type="molecule type" value="Genomic_DNA"/>
</dbReference>
<keyword evidence="2" id="KW-1185">Reference proteome</keyword>